<evidence type="ECO:0000256" key="2">
    <source>
        <dbReference type="ARBA" id="ARBA00009085"/>
    </source>
</evidence>
<feature type="compositionally biased region" description="Basic and acidic residues" evidence="8">
    <location>
        <begin position="419"/>
        <end position="432"/>
    </location>
</feature>
<dbReference type="OrthoDB" id="27652at2759"/>
<evidence type="ECO:0000256" key="1">
    <source>
        <dbReference type="ARBA" id="ARBA00000707"/>
    </source>
</evidence>
<dbReference type="EC" id="3.4.19.12" evidence="3"/>
<keyword evidence="4" id="KW-0645">Protease</keyword>
<evidence type="ECO:0000256" key="3">
    <source>
        <dbReference type="ARBA" id="ARBA00012759"/>
    </source>
</evidence>
<dbReference type="GO" id="GO:0016579">
    <property type="term" value="P:protein deubiquitination"/>
    <property type="evidence" value="ECO:0007669"/>
    <property type="project" value="InterPro"/>
</dbReference>
<keyword evidence="7" id="KW-0788">Thiol protease</keyword>
<comment type="catalytic activity">
    <reaction evidence="1">
        <text>Thiol-dependent hydrolysis of ester, thioester, amide, peptide and isopeptide bonds formed by the C-terminal Gly of ubiquitin (a 76-residue protein attached to proteins as an intracellular targeting signal).</text>
        <dbReference type="EC" id="3.4.19.12"/>
    </reaction>
</comment>
<dbReference type="InterPro" id="IPR001394">
    <property type="entry name" value="Peptidase_C19_UCH"/>
</dbReference>
<accession>A0A9W7ALF0</accession>
<feature type="domain" description="USP" evidence="9">
    <location>
        <begin position="1"/>
        <end position="281"/>
    </location>
</feature>
<organism evidence="10 11">
    <name type="scientific">Triparma strigata</name>
    <dbReference type="NCBI Taxonomy" id="1606541"/>
    <lineage>
        <taxon>Eukaryota</taxon>
        <taxon>Sar</taxon>
        <taxon>Stramenopiles</taxon>
        <taxon>Ochrophyta</taxon>
        <taxon>Bolidophyceae</taxon>
        <taxon>Parmales</taxon>
        <taxon>Triparmaceae</taxon>
        <taxon>Triparma</taxon>
    </lineage>
</organism>
<dbReference type="GO" id="GO:0004843">
    <property type="term" value="F:cysteine-type deubiquitinase activity"/>
    <property type="evidence" value="ECO:0007669"/>
    <property type="project" value="UniProtKB-EC"/>
</dbReference>
<dbReference type="PROSITE" id="PS00973">
    <property type="entry name" value="USP_2"/>
    <property type="match status" value="1"/>
</dbReference>
<dbReference type="GO" id="GO:0006508">
    <property type="term" value="P:proteolysis"/>
    <property type="evidence" value="ECO:0007669"/>
    <property type="project" value="UniProtKB-KW"/>
</dbReference>
<dbReference type="PANTHER" id="PTHR24006:SF758">
    <property type="entry name" value="UBIQUITIN CARBOXYL-TERMINAL HYDROLASE 36"/>
    <property type="match status" value="1"/>
</dbReference>
<evidence type="ECO:0000256" key="8">
    <source>
        <dbReference type="SAM" id="MobiDB-lite"/>
    </source>
</evidence>
<evidence type="ECO:0000313" key="10">
    <source>
        <dbReference type="EMBL" id="GMH71512.1"/>
    </source>
</evidence>
<keyword evidence="11" id="KW-1185">Reference proteome</keyword>
<feature type="region of interest" description="Disordered" evidence="8">
    <location>
        <begin position="300"/>
        <end position="328"/>
    </location>
</feature>
<keyword evidence="6" id="KW-0378">Hydrolase</keyword>
<gene>
    <name evidence="10" type="ORF">TrST_g6032</name>
</gene>
<dbReference type="InterPro" id="IPR018200">
    <property type="entry name" value="USP_CS"/>
</dbReference>
<keyword evidence="5" id="KW-0833">Ubl conjugation pathway</keyword>
<dbReference type="PROSITE" id="PS50235">
    <property type="entry name" value="USP_3"/>
    <property type="match status" value="1"/>
</dbReference>
<dbReference type="InterPro" id="IPR028889">
    <property type="entry name" value="USP"/>
</dbReference>
<sequence length="475" mass="52825">MKKATPTKRSILRQKSTSTKWLHSELEALCGSYDKKGEAQRGGAVDASRITRNVERLSKCLTSGQQEDSHEFLRALLDTLCLDGLNKSVSNMFDGTLESAVTCQTCNNVSTTRDRYMDLSLDISDSKVNSLETALAKFTEVESLSCDNLVDCSRCKTRRMVTKGLTLASSPSVLCLHLKRFDYDRYGRLRRLSKKVKFEEHLDLAPYMSKRRSKSVSGGGNLDYTLHAILCHKGSTCTSGHYIAYVRRSNKWWLANDSVVRPVDEKTVLSQNPYMLFYQRGSEKIQASLKPQSQATVRSLSSLGAAGGSPASRSGRNVVSRRRSSTGNVLTRSLSKMLSCFVGAPHMQISPRDLEAEESEGAEGEGTTSPMRAKVIRVKKKVKKPTPEKKAKKSSTAKTTTIRVTRRRDAAEKEEEEAKGEKEAGPDFTDAKKKNKRTRVYGKISARRQSMKRSGRDSPGKRMGNSMDSLQQFAS</sequence>
<dbReference type="GO" id="GO:0005829">
    <property type="term" value="C:cytosol"/>
    <property type="evidence" value="ECO:0007669"/>
    <property type="project" value="TreeGrafter"/>
</dbReference>
<feature type="compositionally biased region" description="Low complexity" evidence="8">
    <location>
        <begin position="300"/>
        <end position="318"/>
    </location>
</feature>
<name>A0A9W7ALF0_9STRA</name>
<feature type="region of interest" description="Disordered" evidence="8">
    <location>
        <begin position="353"/>
        <end position="475"/>
    </location>
</feature>
<dbReference type="InterPro" id="IPR038765">
    <property type="entry name" value="Papain-like_cys_pep_sf"/>
</dbReference>
<evidence type="ECO:0000256" key="6">
    <source>
        <dbReference type="ARBA" id="ARBA00022801"/>
    </source>
</evidence>
<reference evidence="11" key="1">
    <citation type="journal article" date="2023" name="Commun. Biol.">
        <title>Genome analysis of Parmales, the sister group of diatoms, reveals the evolutionary specialization of diatoms from phago-mixotrophs to photoautotrophs.</title>
        <authorList>
            <person name="Ban H."/>
            <person name="Sato S."/>
            <person name="Yoshikawa S."/>
            <person name="Yamada K."/>
            <person name="Nakamura Y."/>
            <person name="Ichinomiya M."/>
            <person name="Sato N."/>
            <person name="Blanc-Mathieu R."/>
            <person name="Endo H."/>
            <person name="Kuwata A."/>
            <person name="Ogata H."/>
        </authorList>
    </citation>
    <scope>NUCLEOTIDE SEQUENCE [LARGE SCALE GENOMIC DNA]</scope>
    <source>
        <strain evidence="11">NIES 3701</strain>
    </source>
</reference>
<dbReference type="AlphaFoldDB" id="A0A9W7ALF0"/>
<dbReference type="Gene3D" id="3.90.70.10">
    <property type="entry name" value="Cysteine proteinases"/>
    <property type="match status" value="1"/>
</dbReference>
<feature type="compositionally biased region" description="Polar residues" evidence="8">
    <location>
        <begin position="466"/>
        <end position="475"/>
    </location>
</feature>
<dbReference type="SUPFAM" id="SSF54001">
    <property type="entry name" value="Cysteine proteinases"/>
    <property type="match status" value="1"/>
</dbReference>
<dbReference type="InterPro" id="IPR050164">
    <property type="entry name" value="Peptidase_C19"/>
</dbReference>
<dbReference type="EMBL" id="BRXY01000149">
    <property type="protein sequence ID" value="GMH71512.1"/>
    <property type="molecule type" value="Genomic_DNA"/>
</dbReference>
<dbReference type="Pfam" id="PF00443">
    <property type="entry name" value="UCH"/>
    <property type="match status" value="1"/>
</dbReference>
<dbReference type="PANTHER" id="PTHR24006">
    <property type="entry name" value="UBIQUITIN CARBOXYL-TERMINAL HYDROLASE"/>
    <property type="match status" value="1"/>
</dbReference>
<protein>
    <recommendedName>
        <fullName evidence="3">ubiquitinyl hydrolase 1</fullName>
        <ecNumber evidence="3">3.4.19.12</ecNumber>
    </recommendedName>
</protein>
<evidence type="ECO:0000256" key="4">
    <source>
        <dbReference type="ARBA" id="ARBA00022670"/>
    </source>
</evidence>
<feature type="compositionally biased region" description="Basic residues" evidence="8">
    <location>
        <begin position="374"/>
        <end position="395"/>
    </location>
</feature>
<proteinExistence type="inferred from homology"/>
<comment type="similarity">
    <text evidence="2">Belongs to the peptidase C19 family.</text>
</comment>
<dbReference type="GO" id="GO:0005634">
    <property type="term" value="C:nucleus"/>
    <property type="evidence" value="ECO:0007669"/>
    <property type="project" value="TreeGrafter"/>
</dbReference>
<comment type="caution">
    <text evidence="10">The sequence shown here is derived from an EMBL/GenBank/DDBJ whole genome shotgun (WGS) entry which is preliminary data.</text>
</comment>
<evidence type="ECO:0000256" key="5">
    <source>
        <dbReference type="ARBA" id="ARBA00022786"/>
    </source>
</evidence>
<evidence type="ECO:0000256" key="7">
    <source>
        <dbReference type="ARBA" id="ARBA00022807"/>
    </source>
</evidence>
<feature type="compositionally biased region" description="Basic residues" evidence="8">
    <location>
        <begin position="433"/>
        <end position="453"/>
    </location>
</feature>
<evidence type="ECO:0000313" key="11">
    <source>
        <dbReference type="Proteomes" id="UP001165085"/>
    </source>
</evidence>
<dbReference type="Proteomes" id="UP001165085">
    <property type="component" value="Unassembled WGS sequence"/>
</dbReference>
<evidence type="ECO:0000259" key="9">
    <source>
        <dbReference type="PROSITE" id="PS50235"/>
    </source>
</evidence>